<dbReference type="RefSeq" id="WP_161885288.1">
    <property type="nucleotide sequence ID" value="NZ_CP017146.1"/>
</dbReference>
<proteinExistence type="predicted"/>
<gene>
    <name evidence="1" type="ORF">BHD05_04005</name>
</gene>
<dbReference type="Proteomes" id="UP000464507">
    <property type="component" value="Chromosome"/>
</dbReference>
<reference evidence="1 2" key="1">
    <citation type="submission" date="2016-09" db="EMBL/GenBank/DDBJ databases">
        <title>Complete genome sequence of microbes from the polar regions.</title>
        <authorList>
            <person name="Liao L."/>
            <person name="Chen B."/>
        </authorList>
    </citation>
    <scope>NUCLEOTIDE SEQUENCE [LARGE SCALE GENOMIC DNA]</scope>
    <source>
        <strain evidence="1 2">ZS314</strain>
    </source>
</reference>
<name>A0A7L5AGP2_9MICO</name>
<organism evidence="1 2">
    <name type="scientific">Marisediminicola antarctica</name>
    <dbReference type="NCBI Taxonomy" id="674079"/>
    <lineage>
        <taxon>Bacteria</taxon>
        <taxon>Bacillati</taxon>
        <taxon>Actinomycetota</taxon>
        <taxon>Actinomycetes</taxon>
        <taxon>Micrococcales</taxon>
        <taxon>Microbacteriaceae</taxon>
        <taxon>Marisediminicola</taxon>
    </lineage>
</organism>
<keyword evidence="2" id="KW-1185">Reference proteome</keyword>
<dbReference type="AlphaFoldDB" id="A0A7L5AGP2"/>
<dbReference type="KEGG" id="mant:BHD05_04005"/>
<evidence type="ECO:0000313" key="2">
    <source>
        <dbReference type="Proteomes" id="UP000464507"/>
    </source>
</evidence>
<dbReference type="OrthoDB" id="9943933at2"/>
<dbReference type="EMBL" id="CP017146">
    <property type="protein sequence ID" value="QHO68925.1"/>
    <property type="molecule type" value="Genomic_DNA"/>
</dbReference>
<evidence type="ECO:0000313" key="1">
    <source>
        <dbReference type="EMBL" id="QHO68925.1"/>
    </source>
</evidence>
<protein>
    <submittedName>
        <fullName evidence="1">Uncharacterized protein</fullName>
    </submittedName>
</protein>
<accession>A0A7L5AGP2</accession>
<sequence length="101" mass="11302">MQLQLLIDRMIDQAHEVDPGGTYSILVGNAPATELEWVRGKKVYRWCQVVQTRVVPNYAVVLAPSPDNLRNSDLVEFHGRILDGDVTRHTIRRGVGTGHLA</sequence>